<name>A0ABQ9ZW43_9CRUS</name>
<evidence type="ECO:0000313" key="1">
    <source>
        <dbReference type="EMBL" id="KAK4017114.1"/>
    </source>
</evidence>
<dbReference type="Proteomes" id="UP001234178">
    <property type="component" value="Unassembled WGS sequence"/>
</dbReference>
<protein>
    <submittedName>
        <fullName evidence="1">Uncharacterized protein</fullName>
    </submittedName>
</protein>
<accession>A0ABQ9ZW43</accession>
<reference evidence="1 2" key="1">
    <citation type="journal article" date="2023" name="Nucleic Acids Res.">
        <title>The hologenome of Daphnia magna reveals possible DNA methylation and microbiome-mediated evolution of the host genome.</title>
        <authorList>
            <person name="Chaturvedi A."/>
            <person name="Li X."/>
            <person name="Dhandapani V."/>
            <person name="Marshall H."/>
            <person name="Kissane S."/>
            <person name="Cuenca-Cambronero M."/>
            <person name="Asole G."/>
            <person name="Calvet F."/>
            <person name="Ruiz-Romero M."/>
            <person name="Marangio P."/>
            <person name="Guigo R."/>
            <person name="Rago D."/>
            <person name="Mirbahai L."/>
            <person name="Eastwood N."/>
            <person name="Colbourne J.K."/>
            <person name="Zhou J."/>
            <person name="Mallon E."/>
            <person name="Orsini L."/>
        </authorList>
    </citation>
    <scope>NUCLEOTIDE SEQUENCE [LARGE SCALE GENOMIC DNA]</scope>
    <source>
        <strain evidence="1">LRV0_1</strain>
    </source>
</reference>
<keyword evidence="2" id="KW-1185">Reference proteome</keyword>
<evidence type="ECO:0000313" key="2">
    <source>
        <dbReference type="Proteomes" id="UP001234178"/>
    </source>
</evidence>
<sequence length="71" mass="7827">MVTQNLSISGGSEANHGFVLPLSLWRPQSNVLGLLFISWCVGKTLVCKSHFSNANSFPSLMLFIRLVDSFL</sequence>
<organism evidence="1 2">
    <name type="scientific">Daphnia magna</name>
    <dbReference type="NCBI Taxonomy" id="35525"/>
    <lineage>
        <taxon>Eukaryota</taxon>
        <taxon>Metazoa</taxon>
        <taxon>Ecdysozoa</taxon>
        <taxon>Arthropoda</taxon>
        <taxon>Crustacea</taxon>
        <taxon>Branchiopoda</taxon>
        <taxon>Diplostraca</taxon>
        <taxon>Cladocera</taxon>
        <taxon>Anomopoda</taxon>
        <taxon>Daphniidae</taxon>
        <taxon>Daphnia</taxon>
    </lineage>
</organism>
<dbReference type="EMBL" id="JAOYFB010000005">
    <property type="protein sequence ID" value="KAK4017114.1"/>
    <property type="molecule type" value="Genomic_DNA"/>
</dbReference>
<gene>
    <name evidence="1" type="ORF">OUZ56_032068</name>
</gene>
<proteinExistence type="predicted"/>
<comment type="caution">
    <text evidence="1">The sequence shown here is derived from an EMBL/GenBank/DDBJ whole genome shotgun (WGS) entry which is preliminary data.</text>
</comment>